<dbReference type="AlphaFoldDB" id="A0A419APF2"/>
<sequence length="109" mass="12299">MTDKKIAEEQLVNFFASPASSGYQYDVNKTASAYGETREGVLQVQFGLKGYPNFVRPNYQIIFGDKSKIAFRGDTHSKDNRISSEYNPDNLSSGFEYNGRYFNKASSNL</sequence>
<comment type="caution">
    <text evidence="1">The sequence shown here is derived from an EMBL/GenBank/DDBJ whole genome shotgun (WGS) entry which is preliminary data.</text>
</comment>
<dbReference type="RefSeq" id="WP_015730191.1">
    <property type="nucleotide sequence ID" value="NZ_QZDH01000081.1"/>
</dbReference>
<protein>
    <submittedName>
        <fullName evidence="1">Uncharacterized protein</fullName>
    </submittedName>
</protein>
<name>A0A419APF2_PECCA</name>
<reference evidence="1 2" key="1">
    <citation type="submission" date="2018-09" db="EMBL/GenBank/DDBJ databases">
        <title>Phylogenetic diversity of Pectobacterium and Dickeya strains causing blackleg disease of potato in Morocco.</title>
        <authorList>
            <person name="Oulghazi S."/>
            <person name="Moumni M."/>
            <person name="Faure D."/>
        </authorList>
    </citation>
    <scope>NUCLEOTIDE SEQUENCE [LARGE SCALE GENOMIC DNA]</scope>
    <source>
        <strain evidence="1 2">S1.15.11.2D</strain>
    </source>
</reference>
<organism evidence="1 2">
    <name type="scientific">Pectobacterium carotovorum</name>
    <name type="common">Erwinia carotovora</name>
    <dbReference type="NCBI Taxonomy" id="554"/>
    <lineage>
        <taxon>Bacteria</taxon>
        <taxon>Pseudomonadati</taxon>
        <taxon>Pseudomonadota</taxon>
        <taxon>Gammaproteobacteria</taxon>
        <taxon>Enterobacterales</taxon>
        <taxon>Pectobacteriaceae</taxon>
        <taxon>Pectobacterium</taxon>
    </lineage>
</organism>
<gene>
    <name evidence="1" type="ORF">D5071_21280</name>
</gene>
<proteinExistence type="predicted"/>
<dbReference type="Proteomes" id="UP000283655">
    <property type="component" value="Unassembled WGS sequence"/>
</dbReference>
<dbReference type="EMBL" id="QZDH01000081">
    <property type="protein sequence ID" value="RJL45776.1"/>
    <property type="molecule type" value="Genomic_DNA"/>
</dbReference>
<evidence type="ECO:0000313" key="1">
    <source>
        <dbReference type="EMBL" id="RJL45776.1"/>
    </source>
</evidence>
<accession>A0A419APF2</accession>
<evidence type="ECO:0000313" key="2">
    <source>
        <dbReference type="Proteomes" id="UP000283655"/>
    </source>
</evidence>